<organism evidence="1 2">
    <name type="scientific">Dysgonomonas capnocytophagoides</name>
    <dbReference type="NCBI Taxonomy" id="45254"/>
    <lineage>
        <taxon>Bacteria</taxon>
        <taxon>Pseudomonadati</taxon>
        <taxon>Bacteroidota</taxon>
        <taxon>Bacteroidia</taxon>
        <taxon>Bacteroidales</taxon>
        <taxon>Dysgonomonadaceae</taxon>
        <taxon>Dysgonomonas</taxon>
    </lineage>
</organism>
<name>A0A4Y8L8H9_9BACT</name>
<dbReference type="GO" id="GO:0006261">
    <property type="term" value="P:DNA-templated DNA replication"/>
    <property type="evidence" value="ECO:0007669"/>
    <property type="project" value="TreeGrafter"/>
</dbReference>
<dbReference type="InterPro" id="IPR050238">
    <property type="entry name" value="DNA_Rep/Repair_Clamp_Loader"/>
</dbReference>
<gene>
    <name evidence="1" type="primary">holB</name>
    <name evidence="1" type="ORF">E2605_06815</name>
</gene>
<proteinExistence type="predicted"/>
<keyword evidence="1" id="KW-0808">Transferase</keyword>
<keyword evidence="2" id="KW-1185">Reference proteome</keyword>
<dbReference type="RefSeq" id="WP_026626303.1">
    <property type="nucleotide sequence ID" value="NZ_JAWZLG010000100.1"/>
</dbReference>
<dbReference type="GO" id="GO:0008408">
    <property type="term" value="F:3'-5' exonuclease activity"/>
    <property type="evidence" value="ECO:0007669"/>
    <property type="project" value="InterPro"/>
</dbReference>
<sequence>MFFRDIVGQQEIKEQLINSVKKGIVPHARLLCGPEGVGKFSLAIAYAQYLNCLDPQENEPCGKCASCLKYRHLAHPDLHFVFPVIKKDKKEICDDYIADFRTFVTSHTYFNISQWLAYLGAENAQGMIYTRESEEIIRKLSLKIYEAKYRVMIIWLPERMNEACANKLLKIIEEPYDNTVFLLVSNSPDQIITTIQSRCQRVNIHNVAKEDITKALQSEYNIQPEDALSVAHIANGSYLKAIETISLNEEHKFFFNLFVTMMRSSYARSIKDIKSIANEIASVGRERQKNFLVYCQRMIREYFVSNLHQPEMVYLKQDEANFGVRFAPFINERNIIDFTDELALAERHIEQNVNAKMVFFDLCLKITMLLKR</sequence>
<dbReference type="InterPro" id="IPR027417">
    <property type="entry name" value="P-loop_NTPase"/>
</dbReference>
<accession>A0A4Y8L8H9</accession>
<dbReference type="AlphaFoldDB" id="A0A4Y8L8H9"/>
<dbReference type="Proteomes" id="UP000297861">
    <property type="component" value="Unassembled WGS sequence"/>
</dbReference>
<reference evidence="1 2" key="1">
    <citation type="submission" date="2019-03" db="EMBL/GenBank/DDBJ databases">
        <title>San Antonio Military Medical Center submission to MRSN (WRAIR), pending publication.</title>
        <authorList>
            <person name="Blyth D.M."/>
            <person name="Mccarthy S.L."/>
            <person name="Schall S.E."/>
            <person name="Stam J.A."/>
            <person name="Ong A.C."/>
            <person name="Mcgann P.T."/>
        </authorList>
    </citation>
    <scope>NUCLEOTIDE SEQUENCE [LARGE SCALE GENOMIC DNA]</scope>
    <source>
        <strain evidence="1 2">MRSN571793</strain>
    </source>
</reference>
<evidence type="ECO:0000313" key="2">
    <source>
        <dbReference type="Proteomes" id="UP000297861"/>
    </source>
</evidence>
<dbReference type="EC" id="2.7.7.7" evidence="1"/>
<dbReference type="EMBL" id="SOML01000003">
    <property type="protein sequence ID" value="TFD97370.1"/>
    <property type="molecule type" value="Genomic_DNA"/>
</dbReference>
<dbReference type="PANTHER" id="PTHR11669">
    <property type="entry name" value="REPLICATION FACTOR C / DNA POLYMERASE III GAMMA-TAU SUBUNIT"/>
    <property type="match status" value="1"/>
</dbReference>
<dbReference type="GO" id="GO:0003887">
    <property type="term" value="F:DNA-directed DNA polymerase activity"/>
    <property type="evidence" value="ECO:0007669"/>
    <property type="project" value="UniProtKB-EC"/>
</dbReference>
<comment type="caution">
    <text evidence="1">The sequence shown here is derived from an EMBL/GenBank/DDBJ whole genome shotgun (WGS) entry which is preliminary data.</text>
</comment>
<dbReference type="SUPFAM" id="SSF52540">
    <property type="entry name" value="P-loop containing nucleoside triphosphate hydrolases"/>
    <property type="match status" value="1"/>
</dbReference>
<evidence type="ECO:0000313" key="1">
    <source>
        <dbReference type="EMBL" id="TFD97370.1"/>
    </source>
</evidence>
<protein>
    <submittedName>
        <fullName evidence="1">DNA polymerase III subunit delta</fullName>
        <ecNumber evidence="1">2.7.7.7</ecNumber>
    </submittedName>
</protein>
<dbReference type="InterPro" id="IPR004622">
    <property type="entry name" value="DNA_pol_HolB"/>
</dbReference>
<dbReference type="NCBIfam" id="TIGR00678">
    <property type="entry name" value="holB"/>
    <property type="match status" value="1"/>
</dbReference>
<dbReference type="Pfam" id="PF13177">
    <property type="entry name" value="DNA_pol3_delta2"/>
    <property type="match status" value="1"/>
</dbReference>
<dbReference type="STRING" id="1121485.GCA_000426485_02401"/>
<keyword evidence="1" id="KW-0548">Nucleotidyltransferase</keyword>
<dbReference type="OrthoDB" id="9811073at2"/>
<dbReference type="Gene3D" id="3.40.50.300">
    <property type="entry name" value="P-loop containing nucleotide triphosphate hydrolases"/>
    <property type="match status" value="1"/>
</dbReference>
<dbReference type="PANTHER" id="PTHR11669:SF8">
    <property type="entry name" value="DNA POLYMERASE III SUBUNIT DELTA"/>
    <property type="match status" value="1"/>
</dbReference>